<dbReference type="GO" id="GO:0008270">
    <property type="term" value="F:zinc ion binding"/>
    <property type="evidence" value="ECO:0007669"/>
    <property type="project" value="InterPro"/>
</dbReference>
<feature type="region of interest" description="Disordered" evidence="1">
    <location>
        <begin position="59"/>
        <end position="140"/>
    </location>
</feature>
<dbReference type="InterPro" id="IPR052780">
    <property type="entry name" value="AAA_Catabolism_Regulators"/>
</dbReference>
<feature type="domain" description="Zn(2)-C6 fungal-type" evidence="2">
    <location>
        <begin position="21"/>
        <end position="54"/>
    </location>
</feature>
<dbReference type="PROSITE" id="PS50048">
    <property type="entry name" value="ZN2_CY6_FUNGAL_2"/>
    <property type="match status" value="1"/>
</dbReference>
<evidence type="ECO:0000313" key="4">
    <source>
        <dbReference type="Proteomes" id="UP001221757"/>
    </source>
</evidence>
<accession>A0AAD7G6E2</accession>
<dbReference type="Proteomes" id="UP001221757">
    <property type="component" value="Unassembled WGS sequence"/>
</dbReference>
<name>A0AAD7G6E2_MYCRO</name>
<dbReference type="AlphaFoldDB" id="A0AAD7G6E2"/>
<comment type="caution">
    <text evidence="3">The sequence shown here is derived from an EMBL/GenBank/DDBJ whole genome shotgun (WGS) entry which is preliminary data.</text>
</comment>
<dbReference type="GO" id="GO:0000981">
    <property type="term" value="F:DNA-binding transcription factor activity, RNA polymerase II-specific"/>
    <property type="evidence" value="ECO:0007669"/>
    <property type="project" value="InterPro"/>
</dbReference>
<proteinExistence type="predicted"/>
<dbReference type="PROSITE" id="PS00463">
    <property type="entry name" value="ZN2_CY6_FUNGAL_1"/>
    <property type="match status" value="1"/>
</dbReference>
<evidence type="ECO:0000256" key="1">
    <source>
        <dbReference type="SAM" id="MobiDB-lite"/>
    </source>
</evidence>
<dbReference type="GO" id="GO:0005634">
    <property type="term" value="C:nucleus"/>
    <property type="evidence" value="ECO:0007669"/>
    <property type="project" value="TreeGrafter"/>
</dbReference>
<dbReference type="SMART" id="SM00066">
    <property type="entry name" value="GAL4"/>
    <property type="match status" value="1"/>
</dbReference>
<sequence length="236" mass="25359">MSESAFTHTRTPKKHRRVYVACVACRKRKIKCVASDADSSPCARCAREGVPCEYIAVDSSGPSSEAQGRSRPSNSGGNFQPGDISPFSGYPSYDSTRSPGHRPSGTTAYPYPAYRPDALRTPETPDGFHSPPMQPQAPVAYGYGQAGVAPMHMHGHAPPVPQYFNGPNQQPMPHPSGSYSGYGASSFYNLNPGQVYAPQVVAHDNSYQFQAPPPSECICPPGPCYCGATFGAFHRR</sequence>
<dbReference type="CDD" id="cd00067">
    <property type="entry name" value="GAL4"/>
    <property type="match status" value="1"/>
</dbReference>
<keyword evidence="4" id="KW-1185">Reference proteome</keyword>
<reference evidence="3" key="1">
    <citation type="submission" date="2023-03" db="EMBL/GenBank/DDBJ databases">
        <title>Massive genome expansion in bonnet fungi (Mycena s.s.) driven by repeated elements and novel gene families across ecological guilds.</title>
        <authorList>
            <consortium name="Lawrence Berkeley National Laboratory"/>
            <person name="Harder C.B."/>
            <person name="Miyauchi S."/>
            <person name="Viragh M."/>
            <person name="Kuo A."/>
            <person name="Thoen E."/>
            <person name="Andreopoulos B."/>
            <person name="Lu D."/>
            <person name="Skrede I."/>
            <person name="Drula E."/>
            <person name="Henrissat B."/>
            <person name="Morin E."/>
            <person name="Kohler A."/>
            <person name="Barry K."/>
            <person name="LaButti K."/>
            <person name="Morin E."/>
            <person name="Salamov A."/>
            <person name="Lipzen A."/>
            <person name="Mereny Z."/>
            <person name="Hegedus B."/>
            <person name="Baldrian P."/>
            <person name="Stursova M."/>
            <person name="Weitz H."/>
            <person name="Taylor A."/>
            <person name="Grigoriev I.V."/>
            <person name="Nagy L.G."/>
            <person name="Martin F."/>
            <person name="Kauserud H."/>
        </authorList>
    </citation>
    <scope>NUCLEOTIDE SEQUENCE</scope>
    <source>
        <strain evidence="3">CBHHK067</strain>
    </source>
</reference>
<dbReference type="PANTHER" id="PTHR31644">
    <property type="entry name" value="TRANSCRIPTIONAL ACTIVATOR ARO80-RELATED"/>
    <property type="match status" value="1"/>
</dbReference>
<dbReference type="InterPro" id="IPR036864">
    <property type="entry name" value="Zn2-C6_fun-type_DNA-bd_sf"/>
</dbReference>
<feature type="compositionally biased region" description="Polar residues" evidence="1">
    <location>
        <begin position="60"/>
        <end position="78"/>
    </location>
</feature>
<dbReference type="SUPFAM" id="SSF57701">
    <property type="entry name" value="Zn2/Cys6 DNA-binding domain"/>
    <property type="match status" value="1"/>
</dbReference>
<dbReference type="Pfam" id="PF00172">
    <property type="entry name" value="Zn_clus"/>
    <property type="match status" value="1"/>
</dbReference>
<organism evidence="3 4">
    <name type="scientific">Mycena rosella</name>
    <name type="common">Pink bonnet</name>
    <name type="synonym">Agaricus rosellus</name>
    <dbReference type="NCBI Taxonomy" id="1033263"/>
    <lineage>
        <taxon>Eukaryota</taxon>
        <taxon>Fungi</taxon>
        <taxon>Dikarya</taxon>
        <taxon>Basidiomycota</taxon>
        <taxon>Agaricomycotina</taxon>
        <taxon>Agaricomycetes</taxon>
        <taxon>Agaricomycetidae</taxon>
        <taxon>Agaricales</taxon>
        <taxon>Marasmiineae</taxon>
        <taxon>Mycenaceae</taxon>
        <taxon>Mycena</taxon>
    </lineage>
</organism>
<evidence type="ECO:0000259" key="2">
    <source>
        <dbReference type="PROSITE" id="PS50048"/>
    </source>
</evidence>
<dbReference type="InterPro" id="IPR001138">
    <property type="entry name" value="Zn2Cys6_DnaBD"/>
</dbReference>
<dbReference type="EMBL" id="JARKIE010000261">
    <property type="protein sequence ID" value="KAJ7660469.1"/>
    <property type="molecule type" value="Genomic_DNA"/>
</dbReference>
<dbReference type="Gene3D" id="4.10.240.10">
    <property type="entry name" value="Zn(2)-C6 fungal-type DNA-binding domain"/>
    <property type="match status" value="1"/>
</dbReference>
<gene>
    <name evidence="3" type="ORF">B0H17DRAFT_1095249</name>
</gene>
<protein>
    <recommendedName>
        <fullName evidence="2">Zn(2)-C6 fungal-type domain-containing protein</fullName>
    </recommendedName>
</protein>
<evidence type="ECO:0000313" key="3">
    <source>
        <dbReference type="EMBL" id="KAJ7660469.1"/>
    </source>
</evidence>